<dbReference type="PANTHER" id="PTHR24273">
    <property type="entry name" value="FI04643P-RELATED"/>
    <property type="match status" value="1"/>
</dbReference>
<dbReference type="AlphaFoldDB" id="A0A915YGB4"/>
<dbReference type="EMBL" id="AP026867">
    <property type="protein sequence ID" value="BDS12466.1"/>
    <property type="molecule type" value="Genomic_DNA"/>
</dbReference>
<feature type="signal peptide" evidence="1">
    <location>
        <begin position="1"/>
        <end position="25"/>
    </location>
</feature>
<organism evidence="3 4">
    <name type="scientific">Aureispira anguillae</name>
    <dbReference type="NCBI Taxonomy" id="2864201"/>
    <lineage>
        <taxon>Bacteria</taxon>
        <taxon>Pseudomonadati</taxon>
        <taxon>Bacteroidota</taxon>
        <taxon>Saprospiria</taxon>
        <taxon>Saprospirales</taxon>
        <taxon>Saprospiraceae</taxon>
        <taxon>Aureispira</taxon>
    </lineage>
</organism>
<proteinExistence type="predicted"/>
<dbReference type="KEGG" id="aup:AsAng_0031890"/>
<sequence length="454" mass="48139">MNLHLFIPLLFIVLFSSFSSYSQCANDSISPTAVCQDITIHLAASGYAHINPLHIDNGSTDNCGITNYLVNGQITDTFSCDDIGSNSVILTVIDSSGNVDHCTAVVTVVDLIAPNITCIDTVSLPLDSNSLAFLTPNLAISSVSDNCNIINWGTLELFDCNDVGSPRTVTMTATDMSGNQSSCSTVVYTREHIAPVAICQNITLALSPTGFTVVYPHQIDNGSFDNCGIMDYWINGVDSFILGANNIGVNTVVLTVRDSAGNTANCVATVTIVDLIAPIASCRSIVNAPLNTAGVSTVSAIDLDHNSSDNIGITSYLIDGLPSKTFNCNDVGNTPATLYVMDASGNVDTCYSTIKVTDPLSSCLLANSSILAASTANEITIFPNPTKGNLNINSSDAPLEQLTLKTITGKTVLEQSINQQMSYELDLKELPNAIYLLTVKTTANTYSKKIILQE</sequence>
<accession>A0A915YGB4</accession>
<dbReference type="Pfam" id="PF18962">
    <property type="entry name" value="Por_Secre_tail"/>
    <property type="match status" value="1"/>
</dbReference>
<evidence type="ECO:0000313" key="3">
    <source>
        <dbReference type="EMBL" id="BDS12466.1"/>
    </source>
</evidence>
<keyword evidence="4" id="KW-1185">Reference proteome</keyword>
<reference evidence="3" key="1">
    <citation type="submission" date="2022-09" db="EMBL/GenBank/DDBJ databases">
        <title>Aureispira anguillicida sp. nov., isolated from Leptocephalus of Japanese eel Anguilla japonica.</title>
        <authorList>
            <person name="Yuasa K."/>
            <person name="Mekata T."/>
            <person name="Ikunari K."/>
        </authorList>
    </citation>
    <scope>NUCLEOTIDE SEQUENCE</scope>
    <source>
        <strain evidence="3">EL160426</strain>
    </source>
</reference>
<keyword evidence="1" id="KW-0732">Signal</keyword>
<gene>
    <name evidence="3" type="ORF">AsAng_0031890</name>
</gene>
<dbReference type="PANTHER" id="PTHR24273:SF32">
    <property type="entry name" value="HYALIN"/>
    <property type="match status" value="1"/>
</dbReference>
<evidence type="ECO:0000256" key="1">
    <source>
        <dbReference type="SAM" id="SignalP"/>
    </source>
</evidence>
<name>A0A915YGB4_9BACT</name>
<evidence type="ECO:0000313" key="4">
    <source>
        <dbReference type="Proteomes" id="UP001060919"/>
    </source>
</evidence>
<dbReference type="InterPro" id="IPR026444">
    <property type="entry name" value="Secre_tail"/>
</dbReference>
<dbReference type="NCBIfam" id="TIGR04183">
    <property type="entry name" value="Por_Secre_tail"/>
    <property type="match status" value="1"/>
</dbReference>
<dbReference type="Proteomes" id="UP001060919">
    <property type="component" value="Chromosome"/>
</dbReference>
<dbReference type="RefSeq" id="WP_264793535.1">
    <property type="nucleotide sequence ID" value="NZ_AP026867.1"/>
</dbReference>
<protein>
    <submittedName>
        <fullName evidence="3">T9SS type A sorting domain-containing protein</fullName>
    </submittedName>
</protein>
<feature type="chain" id="PRO_5036952594" evidence="1">
    <location>
        <begin position="26"/>
        <end position="454"/>
    </location>
</feature>
<feature type="domain" description="Secretion system C-terminal sorting" evidence="2">
    <location>
        <begin position="381"/>
        <end position="451"/>
    </location>
</feature>
<evidence type="ECO:0000259" key="2">
    <source>
        <dbReference type="Pfam" id="PF18962"/>
    </source>
</evidence>